<sequence length="315" mass="36705">MWCQVVRRVNEEDKHAYPVLLLCELLGKTKQAYYKSQSEHKLLEEMREKAALEFVKEVRQQAPGIGLVKLWYMYNREDRGELRIGRDKFVRFMRANDLQVRNRNYRPRTTDSSHSFPVYPNLVRELIPSRPNQLWVSDITYWATGLKEDEKKFYYISFITDAYSHEIIGVDLSRSLSLEGPVRALDKALRRLRKEKEPLIHHSDRGCQYASLRYVKKLRKAGIMISMTENGDPKENAIAERVNGIIKNEILGKRMAGNFEEALKSLNSAVAFYNTERPHMSCGMLTPFEAGQSSGNLGKKWRSYREEFLMGQQSL</sequence>
<dbReference type="Gene3D" id="3.30.420.10">
    <property type="entry name" value="Ribonuclease H-like superfamily/Ribonuclease H"/>
    <property type="match status" value="1"/>
</dbReference>
<dbReference type="InterPro" id="IPR036397">
    <property type="entry name" value="RNaseH_sf"/>
</dbReference>
<organism evidence="1 2">
    <name type="scientific">Parasutterella excrementihominis</name>
    <dbReference type="NCBI Taxonomy" id="487175"/>
    <lineage>
        <taxon>Bacteria</taxon>
        <taxon>Pseudomonadati</taxon>
        <taxon>Pseudomonadota</taxon>
        <taxon>Betaproteobacteria</taxon>
        <taxon>Burkholderiales</taxon>
        <taxon>Sutterellaceae</taxon>
        <taxon>Parasutterella</taxon>
    </lineage>
</organism>
<dbReference type="InterPro" id="IPR048020">
    <property type="entry name" value="Transpos_IS3"/>
</dbReference>
<evidence type="ECO:0000313" key="1">
    <source>
        <dbReference type="EMBL" id="MTU44576.1"/>
    </source>
</evidence>
<accession>A0A6I3S1A2</accession>
<dbReference type="Proteomes" id="UP000462362">
    <property type="component" value="Unassembled WGS sequence"/>
</dbReference>
<reference evidence="1 2" key="1">
    <citation type="journal article" date="2019" name="Nat. Med.">
        <title>A library of human gut bacterial isolates paired with longitudinal multiomics data enables mechanistic microbiome research.</title>
        <authorList>
            <person name="Poyet M."/>
            <person name="Groussin M."/>
            <person name="Gibbons S.M."/>
            <person name="Avila-Pacheco J."/>
            <person name="Jiang X."/>
            <person name="Kearney S.M."/>
            <person name="Perrotta A.R."/>
            <person name="Berdy B."/>
            <person name="Zhao S."/>
            <person name="Lieberman T.D."/>
            <person name="Swanson P.K."/>
            <person name="Smith M."/>
            <person name="Roesemann S."/>
            <person name="Alexander J.E."/>
            <person name="Rich S.A."/>
            <person name="Livny J."/>
            <person name="Vlamakis H."/>
            <person name="Clish C."/>
            <person name="Bullock K."/>
            <person name="Deik A."/>
            <person name="Scott J."/>
            <person name="Pierce K.A."/>
            <person name="Xavier R.J."/>
            <person name="Alm E.J."/>
        </authorList>
    </citation>
    <scope>NUCLEOTIDE SEQUENCE [LARGE SCALE GENOMIC DNA]</scope>
    <source>
        <strain evidence="1 2">BIOML-A2</strain>
    </source>
</reference>
<dbReference type="PANTHER" id="PTHR46889:SF5">
    <property type="entry name" value="INTEGRASE PROTEIN"/>
    <property type="match status" value="1"/>
</dbReference>
<dbReference type="GO" id="GO:0003676">
    <property type="term" value="F:nucleic acid binding"/>
    <property type="evidence" value="ECO:0007669"/>
    <property type="project" value="InterPro"/>
</dbReference>
<dbReference type="PANTHER" id="PTHR46889">
    <property type="entry name" value="TRANSPOSASE INSF FOR INSERTION SEQUENCE IS3B-RELATED"/>
    <property type="match status" value="1"/>
</dbReference>
<dbReference type="EMBL" id="WNCL01000122">
    <property type="protein sequence ID" value="MTU44576.1"/>
    <property type="molecule type" value="Genomic_DNA"/>
</dbReference>
<dbReference type="PROSITE" id="PS50994">
    <property type="entry name" value="INTEGRASE"/>
    <property type="match status" value="1"/>
</dbReference>
<dbReference type="Pfam" id="PF00665">
    <property type="entry name" value="rve"/>
    <property type="match status" value="1"/>
</dbReference>
<dbReference type="SUPFAM" id="SSF53098">
    <property type="entry name" value="Ribonuclease H-like"/>
    <property type="match status" value="1"/>
</dbReference>
<protein>
    <submittedName>
        <fullName evidence="1">IS3 family transposase</fullName>
    </submittedName>
</protein>
<dbReference type="InterPro" id="IPR001584">
    <property type="entry name" value="Integrase_cat-core"/>
</dbReference>
<dbReference type="RefSeq" id="WP_149879784.1">
    <property type="nucleotide sequence ID" value="NZ_WNCA01000023.1"/>
</dbReference>
<evidence type="ECO:0000313" key="2">
    <source>
        <dbReference type="Proteomes" id="UP000462362"/>
    </source>
</evidence>
<comment type="caution">
    <text evidence="1">The sequence shown here is derived from an EMBL/GenBank/DDBJ whole genome shotgun (WGS) entry which is preliminary data.</text>
</comment>
<dbReference type="InterPro" id="IPR050900">
    <property type="entry name" value="Transposase_IS3/IS150/IS904"/>
</dbReference>
<dbReference type="InterPro" id="IPR012337">
    <property type="entry name" value="RNaseH-like_sf"/>
</dbReference>
<dbReference type="AlphaFoldDB" id="A0A6I3S1A2"/>
<gene>
    <name evidence="1" type="ORF">GMD42_13535</name>
</gene>
<proteinExistence type="predicted"/>
<dbReference type="NCBIfam" id="NF033516">
    <property type="entry name" value="transpos_IS3"/>
    <property type="match status" value="1"/>
</dbReference>
<name>A0A6I3S1A2_9BURK</name>
<dbReference type="GO" id="GO:0015074">
    <property type="term" value="P:DNA integration"/>
    <property type="evidence" value="ECO:0007669"/>
    <property type="project" value="InterPro"/>
</dbReference>